<proteinExistence type="predicted"/>
<sequence>MVQKNHHYYEAHGLLHYRRKCYRLFRRITRIGSSLSADIRLLDQEIVDGIHLEIHMKPNDPNESMIDFSLLRNANLGESSPKTKNGNNFGTKSITFWAKVISRKKLTFINNNRIQCGQTHLLNCGDVLVLGSIEDRDEKVHEFRFDMAKPLTLSTSSTPSSTKSLSTRRSCRWNENHEQSLRVETIRRFHFNRIAMKQKIVKESVSNNADDDDDDDADDDDDRCDLDRTVEITKTDAIDTRADNSVSRSVVDEIQNEIKISPKCNHCCLQKFSYRKQSKICTCTESKKLSNNQNRSNDDHKRSPKLTPLFSINFNLRSQQQLSRQQKEISPNNRDGISFSVSQTPKIRIINHSDDETYRKILFNRSRSKENNVIHHNHYDHLEFDCDSTQLITIKLNRNDKINCFDVIIENNQSNDSDQNLDQIANIESDRFGSETIVSSDDECDKNESLNLKISDSFHSGNSFSTTPTSMLPSPYAFVSDDIELIDSSFSRKSIDSDRSVIVEKDSIEKILENDRTNLSIESNLFSLSSITQSSSLRSNSSSSSSSLKSWISTISLAESQTSSKSTTLKYLRRFFQMPPRESRSSLTGLKRLFGSKNTLERRALDRSISFTNQIRHLFHREAFSPRADYISPIDDCLKKLFNSKQSSSAHSRSDDSFQIFKSFRSFPIKQPKSLKVHFDISAVSIISPLQRSSLISRSENHRESKSMAIESSLSYVKRWRNIDEMSEIFSIENQSSTKSNRLRSIEFNVQCRDRFDRSDHSRSISIFDLSKSRELYEEPKASSRRQYNLRRRKIETENFFSNTSVSPPPLTNMLNIDSKQSKRKKLRSNKSDHKQSSPSRIKHIGNQRKKKQSKSLGLRKSKSIKKIESIDFEMKKSVNNFNCNESIEEHQTESNRLRRSKRIMSLRQPIKTQIQLEKNLRFKTLPSNLDRSSVVIEQRRRQDQQKSIQAKQNDEPAKRNRTKMTKFIDFTMQKLSQIGSKFKTAKSTKSKTRKFGGKN</sequence>
<dbReference type="Gene3D" id="2.60.200.20">
    <property type="match status" value="1"/>
</dbReference>
<dbReference type="SUPFAM" id="SSF49879">
    <property type="entry name" value="SMAD/FHA domain"/>
    <property type="match status" value="1"/>
</dbReference>
<dbReference type="EMBL" id="WVUK01000005">
    <property type="protein sequence ID" value="KAF7496550.1"/>
    <property type="molecule type" value="Genomic_DNA"/>
</dbReference>
<reference evidence="3" key="3">
    <citation type="submission" date="2022-06" db="UniProtKB">
        <authorList>
            <consortium name="EnsemblMetazoa"/>
        </authorList>
    </citation>
    <scope>IDENTIFICATION</scope>
</reference>
<evidence type="ECO:0000313" key="4">
    <source>
        <dbReference type="Proteomes" id="UP000070412"/>
    </source>
</evidence>
<keyword evidence="4" id="KW-1185">Reference proteome</keyword>
<dbReference type="Proteomes" id="UP000070412">
    <property type="component" value="Unassembled WGS sequence"/>
</dbReference>
<organism evidence="2">
    <name type="scientific">Sarcoptes scabiei</name>
    <name type="common">Itch mite</name>
    <name type="synonym">Acarus scabiei</name>
    <dbReference type="NCBI Taxonomy" id="52283"/>
    <lineage>
        <taxon>Eukaryota</taxon>
        <taxon>Metazoa</taxon>
        <taxon>Ecdysozoa</taxon>
        <taxon>Arthropoda</taxon>
        <taxon>Chelicerata</taxon>
        <taxon>Arachnida</taxon>
        <taxon>Acari</taxon>
        <taxon>Acariformes</taxon>
        <taxon>Sarcoptiformes</taxon>
        <taxon>Astigmata</taxon>
        <taxon>Psoroptidia</taxon>
        <taxon>Sarcoptoidea</taxon>
        <taxon>Sarcoptidae</taxon>
        <taxon>Sarcoptinae</taxon>
        <taxon>Sarcoptes</taxon>
    </lineage>
</organism>
<accession>A0A834RHZ8</accession>
<feature type="region of interest" description="Disordered" evidence="1">
    <location>
        <begin position="938"/>
        <end position="961"/>
    </location>
</feature>
<feature type="region of interest" description="Disordered" evidence="1">
    <location>
        <begin position="205"/>
        <end position="224"/>
    </location>
</feature>
<reference evidence="2" key="2">
    <citation type="submission" date="2020-01" db="EMBL/GenBank/DDBJ databases">
        <authorList>
            <person name="Korhonen P.K.K."/>
            <person name="Guangxu M.G."/>
            <person name="Wang T.W."/>
            <person name="Stroehlein A.J.S."/>
            <person name="Young N.D."/>
            <person name="Ang C.-S.A."/>
            <person name="Fernando D.W.F."/>
            <person name="Lu H.L."/>
            <person name="Taylor S.T."/>
            <person name="Ehtesham M.E.M."/>
            <person name="Najaraj S.H.N."/>
            <person name="Harsha G.H.G."/>
            <person name="Madugundu A.M."/>
            <person name="Renuse S.R."/>
            <person name="Holt D.H."/>
            <person name="Pandey A.P."/>
            <person name="Papenfuss A.P."/>
            <person name="Gasser R.B.G."/>
            <person name="Fischer K.F."/>
        </authorList>
    </citation>
    <scope>NUCLEOTIDE SEQUENCE</scope>
    <source>
        <strain evidence="2">SSS_KF_BRIS2020</strain>
    </source>
</reference>
<feature type="compositionally biased region" description="Basic residues" evidence="1">
    <location>
        <begin position="841"/>
        <end position="862"/>
    </location>
</feature>
<evidence type="ECO:0000313" key="3">
    <source>
        <dbReference type="EnsemblMetazoa" id="KAF7496550.1"/>
    </source>
</evidence>
<dbReference type="EnsemblMetazoa" id="SSS_7047s_mrna">
    <property type="protein sequence ID" value="KAF7496550.1"/>
    <property type="gene ID" value="SSS_7047"/>
</dbReference>
<evidence type="ECO:0000256" key="1">
    <source>
        <dbReference type="SAM" id="MobiDB-lite"/>
    </source>
</evidence>
<evidence type="ECO:0000313" key="2">
    <source>
        <dbReference type="EMBL" id="KAF7496550.1"/>
    </source>
</evidence>
<gene>
    <name evidence="2" type="ORF">SSS_7047</name>
</gene>
<dbReference type="InterPro" id="IPR008984">
    <property type="entry name" value="SMAD_FHA_dom_sf"/>
</dbReference>
<reference evidence="4" key="1">
    <citation type="journal article" date="2020" name="PLoS Negl. Trop. Dis.">
        <title>High-quality nuclear genome for Sarcoptes scabiei-A critical resource for a neglected parasite.</title>
        <authorList>
            <person name="Korhonen P.K."/>
            <person name="Gasser R.B."/>
            <person name="Ma G."/>
            <person name="Wang T."/>
            <person name="Stroehlein A.J."/>
            <person name="Young N.D."/>
            <person name="Ang C.S."/>
            <person name="Fernando D.D."/>
            <person name="Lu H.C."/>
            <person name="Taylor S."/>
            <person name="Reynolds S.L."/>
            <person name="Mofiz E."/>
            <person name="Najaraj S.H."/>
            <person name="Gowda H."/>
            <person name="Madugundu A."/>
            <person name="Renuse S."/>
            <person name="Holt D."/>
            <person name="Pandey A."/>
            <person name="Papenfuss A.T."/>
            <person name="Fischer K."/>
        </authorList>
    </citation>
    <scope>NUCLEOTIDE SEQUENCE [LARGE SCALE GENOMIC DNA]</scope>
</reference>
<feature type="compositionally biased region" description="Acidic residues" evidence="1">
    <location>
        <begin position="209"/>
        <end position="224"/>
    </location>
</feature>
<protein>
    <submittedName>
        <fullName evidence="2 3">Uncharacterized protein</fullName>
    </submittedName>
</protein>
<dbReference type="AlphaFoldDB" id="A0A834RHZ8"/>
<feature type="region of interest" description="Disordered" evidence="1">
    <location>
        <begin position="801"/>
        <end position="862"/>
    </location>
</feature>
<name>A0A834RHZ8_SARSC</name>